<reference evidence="8" key="1">
    <citation type="submission" date="2016-10" db="EMBL/GenBank/DDBJ databases">
        <authorList>
            <person name="Varghese N."/>
            <person name="Submissions S."/>
        </authorList>
    </citation>
    <scope>NUCLEOTIDE SEQUENCE [LARGE SCALE GENOMIC DNA]</scope>
    <source>
        <strain evidence="8">DSM 44654</strain>
    </source>
</reference>
<dbReference type="OrthoDB" id="9808002at2"/>
<evidence type="ECO:0000256" key="3">
    <source>
        <dbReference type="ARBA" id="ARBA00023194"/>
    </source>
</evidence>
<evidence type="ECO:0000259" key="6">
    <source>
        <dbReference type="Pfam" id="PF00266"/>
    </source>
</evidence>
<proteinExistence type="inferred from homology"/>
<accession>A0A1H5RCQ6</accession>
<evidence type="ECO:0000313" key="8">
    <source>
        <dbReference type="Proteomes" id="UP000198878"/>
    </source>
</evidence>
<organism evidence="7 8">
    <name type="scientific">Amycolatopsis pretoriensis</name>
    <dbReference type="NCBI Taxonomy" id="218821"/>
    <lineage>
        <taxon>Bacteria</taxon>
        <taxon>Bacillati</taxon>
        <taxon>Actinomycetota</taxon>
        <taxon>Actinomycetes</taxon>
        <taxon>Pseudonocardiales</taxon>
        <taxon>Pseudonocardiaceae</taxon>
        <taxon>Amycolatopsis</taxon>
    </lineage>
</organism>
<dbReference type="Gene3D" id="3.40.640.10">
    <property type="entry name" value="Type I PLP-dependent aspartate aminotransferase-like (Major domain)"/>
    <property type="match status" value="1"/>
</dbReference>
<feature type="domain" description="Aminotransferase class V" evidence="6">
    <location>
        <begin position="21"/>
        <end position="382"/>
    </location>
</feature>
<dbReference type="STRING" id="218821.SAMN05421837_10812"/>
<evidence type="ECO:0000256" key="1">
    <source>
        <dbReference type="ARBA" id="ARBA00001933"/>
    </source>
</evidence>
<keyword evidence="2" id="KW-0663">Pyridoxal phosphate</keyword>
<dbReference type="Gene3D" id="3.90.1150.10">
    <property type="entry name" value="Aspartate Aminotransferase, domain 1"/>
    <property type="match status" value="1"/>
</dbReference>
<evidence type="ECO:0000313" key="7">
    <source>
        <dbReference type="EMBL" id="SEF35348.1"/>
    </source>
</evidence>
<gene>
    <name evidence="7" type="ORF">SAMN05421837_10812</name>
</gene>
<dbReference type="InterPro" id="IPR000192">
    <property type="entry name" value="Aminotrans_V_dom"/>
</dbReference>
<dbReference type="InterPro" id="IPR015421">
    <property type="entry name" value="PyrdxlP-dep_Trfase_major"/>
</dbReference>
<evidence type="ECO:0000256" key="2">
    <source>
        <dbReference type="ARBA" id="ARBA00022898"/>
    </source>
</evidence>
<dbReference type="InterPro" id="IPR015424">
    <property type="entry name" value="PyrdxlP-dep_Trfase"/>
</dbReference>
<dbReference type="AlphaFoldDB" id="A0A1H5RCQ6"/>
<dbReference type="EMBL" id="FNUJ01000008">
    <property type="protein sequence ID" value="SEF35348.1"/>
    <property type="molecule type" value="Genomic_DNA"/>
</dbReference>
<keyword evidence="8" id="KW-1185">Reference proteome</keyword>
<dbReference type="RefSeq" id="WP_086672505.1">
    <property type="nucleotide sequence ID" value="NZ_FNUJ01000008.1"/>
</dbReference>
<dbReference type="PANTHER" id="PTHR43586:SF24">
    <property type="entry name" value="BLR4730 PROTEIN"/>
    <property type="match status" value="1"/>
</dbReference>
<dbReference type="PANTHER" id="PTHR43586">
    <property type="entry name" value="CYSTEINE DESULFURASE"/>
    <property type="match status" value="1"/>
</dbReference>
<dbReference type="Proteomes" id="UP000198878">
    <property type="component" value="Unassembled WGS sequence"/>
</dbReference>
<keyword evidence="3" id="KW-0045">Antibiotic biosynthesis</keyword>
<dbReference type="InterPro" id="IPR020578">
    <property type="entry name" value="Aminotrans_V_PyrdxlP_BS"/>
</dbReference>
<evidence type="ECO:0000256" key="4">
    <source>
        <dbReference type="RuleBase" id="RU004075"/>
    </source>
</evidence>
<dbReference type="SUPFAM" id="SSF53383">
    <property type="entry name" value="PLP-dependent transferases"/>
    <property type="match status" value="1"/>
</dbReference>
<dbReference type="GO" id="GO:0017000">
    <property type="term" value="P:antibiotic biosynthetic process"/>
    <property type="evidence" value="ECO:0007669"/>
    <property type="project" value="UniProtKB-KW"/>
</dbReference>
<protein>
    <submittedName>
        <fullName evidence="7">Selenocysteine lyase/Cysteine desulfurase</fullName>
    </submittedName>
</protein>
<comment type="similarity">
    <text evidence="4">Belongs to the class-V pyridoxal-phosphate-dependent aminotransferase family.</text>
</comment>
<dbReference type="GO" id="GO:0016829">
    <property type="term" value="F:lyase activity"/>
    <property type="evidence" value="ECO:0007669"/>
    <property type="project" value="UniProtKB-KW"/>
</dbReference>
<dbReference type="PROSITE" id="PS00595">
    <property type="entry name" value="AA_TRANSFER_CLASS_5"/>
    <property type="match status" value="1"/>
</dbReference>
<evidence type="ECO:0000256" key="5">
    <source>
        <dbReference type="RuleBase" id="RU004504"/>
    </source>
</evidence>
<name>A0A1H5RCQ6_9PSEU</name>
<keyword evidence="7" id="KW-0456">Lyase</keyword>
<dbReference type="InterPro" id="IPR015422">
    <property type="entry name" value="PyrdxlP-dep_Trfase_small"/>
</dbReference>
<comment type="cofactor">
    <cofactor evidence="1 5">
        <name>pyridoxal 5'-phosphate</name>
        <dbReference type="ChEBI" id="CHEBI:597326"/>
    </cofactor>
</comment>
<dbReference type="Pfam" id="PF00266">
    <property type="entry name" value="Aminotran_5"/>
    <property type="match status" value="1"/>
</dbReference>
<sequence length="386" mass="41604">MTFDVDRARRDTPGCAEVVHFNNAGSALPPAVVTDTVVEYLRHEALTGGYEAAAEAADRLDAVYASAARLVGGEPDDIALTDNATRSWQAVFYALPFTAGDRILTSRAEYASNAIAYLQVAKRTGAVVEVVGDDETGQLDVDDLKRRVDGDVKLIAVSHVPTQGGLVNPAEEIGAVAEAAGIPFLLDACQSAGQVDLDVSRLKCDALSTTGRKYLRGPRGTGFLYVHPRLRERLEPTMLDLHSASWESPTEYVVDPTAKRFEVWERDFAAVFGLGAAIDYALEWGLPAIEERVAALAATLRGRLTDAGARVHDVGARQCGIVTFSVEGTPATEIKTRLAEAGINTSVSSRTSAQYDFTARDLPDMVRASVHYYNTEDEIDLLVSKL</sequence>